<dbReference type="PROSITE" id="PS50835">
    <property type="entry name" value="IG_LIKE"/>
    <property type="match status" value="1"/>
</dbReference>
<evidence type="ECO:0000256" key="1">
    <source>
        <dbReference type="SAM" id="MobiDB-lite"/>
    </source>
</evidence>
<dbReference type="SUPFAM" id="SSF48726">
    <property type="entry name" value="Immunoglobulin"/>
    <property type="match status" value="1"/>
</dbReference>
<dbReference type="AlphaFoldDB" id="A0AAV1EJY5"/>
<name>A0AAV1EJY5_XYRNO</name>
<keyword evidence="5" id="KW-1185">Reference proteome</keyword>
<evidence type="ECO:0000256" key="2">
    <source>
        <dbReference type="SAM" id="Phobius"/>
    </source>
</evidence>
<dbReference type="InterPro" id="IPR013783">
    <property type="entry name" value="Ig-like_fold"/>
</dbReference>
<feature type="transmembrane region" description="Helical" evidence="2">
    <location>
        <begin position="131"/>
        <end position="158"/>
    </location>
</feature>
<reference evidence="4" key="1">
    <citation type="submission" date="2023-08" db="EMBL/GenBank/DDBJ databases">
        <authorList>
            <person name="Alioto T."/>
            <person name="Alioto T."/>
            <person name="Gomez Garrido J."/>
        </authorList>
    </citation>
    <scope>NUCLEOTIDE SEQUENCE</scope>
</reference>
<proteinExistence type="predicted"/>
<dbReference type="Proteomes" id="UP001178508">
    <property type="component" value="Chromosome 1"/>
</dbReference>
<dbReference type="InterPro" id="IPR007110">
    <property type="entry name" value="Ig-like_dom"/>
</dbReference>
<dbReference type="EMBL" id="OY660864">
    <property type="protein sequence ID" value="CAJ1049061.1"/>
    <property type="molecule type" value="Genomic_DNA"/>
</dbReference>
<organism evidence="4 5">
    <name type="scientific">Xyrichtys novacula</name>
    <name type="common">Pearly razorfish</name>
    <name type="synonym">Hemipteronotus novacula</name>
    <dbReference type="NCBI Taxonomy" id="13765"/>
    <lineage>
        <taxon>Eukaryota</taxon>
        <taxon>Metazoa</taxon>
        <taxon>Chordata</taxon>
        <taxon>Craniata</taxon>
        <taxon>Vertebrata</taxon>
        <taxon>Euteleostomi</taxon>
        <taxon>Actinopterygii</taxon>
        <taxon>Neopterygii</taxon>
        <taxon>Teleostei</taxon>
        <taxon>Neoteleostei</taxon>
        <taxon>Acanthomorphata</taxon>
        <taxon>Eupercaria</taxon>
        <taxon>Labriformes</taxon>
        <taxon>Labridae</taxon>
        <taxon>Xyrichtys</taxon>
    </lineage>
</organism>
<evidence type="ECO:0000313" key="4">
    <source>
        <dbReference type="EMBL" id="CAJ1049061.1"/>
    </source>
</evidence>
<evidence type="ECO:0000259" key="3">
    <source>
        <dbReference type="PROSITE" id="PS50835"/>
    </source>
</evidence>
<keyword evidence="2" id="KW-0812">Transmembrane</keyword>
<gene>
    <name evidence="4" type="ORF">XNOV1_A031596</name>
</gene>
<feature type="domain" description="Ig-like" evidence="3">
    <location>
        <begin position="26"/>
        <end position="118"/>
    </location>
</feature>
<feature type="transmembrane region" description="Helical" evidence="2">
    <location>
        <begin position="12"/>
        <end position="32"/>
    </location>
</feature>
<keyword evidence="2" id="KW-0472">Membrane</keyword>
<dbReference type="InterPro" id="IPR036179">
    <property type="entry name" value="Ig-like_dom_sf"/>
</dbReference>
<dbReference type="Gene3D" id="2.60.40.10">
    <property type="entry name" value="Immunoglobulins"/>
    <property type="match status" value="1"/>
</dbReference>
<accession>A0AAV1EJY5</accession>
<keyword evidence="2" id="KW-1133">Transmembrane helix</keyword>
<protein>
    <submittedName>
        <fullName evidence="4">Uncharacterized protein LOC110000228</fullName>
    </submittedName>
</protein>
<sequence length="260" mass="28921">MSEAKLMVTKRGHNIIQILVIANFLPAVISLLGSSTVTEGNYVEFKCTLSVTLQTLGECQLIQSYLQRDEAILQVGAFNVTQRKTTFVIQGAVTRDSGHYSCVVLPSKCIQEQQKMIHGENKVELQVTGGLFLRLVVIGVAITLLVLLGVLLGFWCIIKQGFLTAWCVPSAGSQQQQADSDMLEEQQEQADAEDLETQDEDSFGEEEEDYENQNYHSHVVPVDEDNLNLSDPDGLYSTVEEKGRAMCTYATSIRKKKRQP</sequence>
<feature type="region of interest" description="Disordered" evidence="1">
    <location>
        <begin position="177"/>
        <end position="234"/>
    </location>
</feature>
<evidence type="ECO:0000313" key="5">
    <source>
        <dbReference type="Proteomes" id="UP001178508"/>
    </source>
</evidence>
<feature type="compositionally biased region" description="Acidic residues" evidence="1">
    <location>
        <begin position="181"/>
        <end position="211"/>
    </location>
</feature>